<sequence>MGFVVTVSMLLILLMSVPNPLRAWLQKHQGELALWALLAGVWNFAWHGSQHLGEFWGNAAFISGLLMVFTSMPLLKVDKWPSTLKTMVQTYQTACPKILHYLALFALAICAALYAYTLIQLNLN</sequence>
<keyword evidence="1" id="KW-1133">Transmembrane helix</keyword>
<evidence type="ECO:0000313" key="2">
    <source>
        <dbReference type="EMBL" id="AWX98615.1"/>
    </source>
</evidence>
<dbReference type="Proteomes" id="UP000249898">
    <property type="component" value="Chromosome"/>
</dbReference>
<evidence type="ECO:0000256" key="1">
    <source>
        <dbReference type="SAM" id="Phobius"/>
    </source>
</evidence>
<evidence type="ECO:0000313" key="3">
    <source>
        <dbReference type="Proteomes" id="UP000249898"/>
    </source>
</evidence>
<reference evidence="2 3" key="1">
    <citation type="submission" date="2016-06" db="EMBL/GenBank/DDBJ databases">
        <title>The sequenced genome of the ice-adhering bacterium Marinomonas primoryensis, from Antarctica.</title>
        <authorList>
            <person name="Graham L."/>
            <person name="Vance T.D.R."/>
            <person name="Davies P.L."/>
        </authorList>
    </citation>
    <scope>NUCLEOTIDE SEQUENCE [LARGE SCALE GENOMIC DNA]</scope>
    <source>
        <strain evidence="2 3">AceL</strain>
    </source>
</reference>
<proteinExistence type="predicted"/>
<feature type="transmembrane region" description="Helical" evidence="1">
    <location>
        <begin position="98"/>
        <end position="119"/>
    </location>
</feature>
<dbReference type="AlphaFoldDB" id="A0A2Z4PM75"/>
<feature type="transmembrane region" description="Helical" evidence="1">
    <location>
        <begin position="55"/>
        <end position="77"/>
    </location>
</feature>
<keyword evidence="1" id="KW-0472">Membrane</keyword>
<gene>
    <name evidence="2" type="ORF">A8139_00395</name>
</gene>
<organism evidence="2 3">
    <name type="scientific">Marinomonas primoryensis</name>
    <dbReference type="NCBI Taxonomy" id="178399"/>
    <lineage>
        <taxon>Bacteria</taxon>
        <taxon>Pseudomonadati</taxon>
        <taxon>Pseudomonadota</taxon>
        <taxon>Gammaproteobacteria</taxon>
        <taxon>Oceanospirillales</taxon>
        <taxon>Oceanospirillaceae</taxon>
        <taxon>Marinomonas</taxon>
    </lineage>
</organism>
<name>A0A2Z4PM75_9GAMM</name>
<keyword evidence="1" id="KW-0812">Transmembrane</keyword>
<dbReference type="EMBL" id="CP016181">
    <property type="protein sequence ID" value="AWX98615.1"/>
    <property type="molecule type" value="Genomic_DNA"/>
</dbReference>
<dbReference type="OrthoDB" id="6107403at2"/>
<protein>
    <submittedName>
        <fullName evidence="2">Uncharacterized protein</fullName>
    </submittedName>
</protein>
<accession>A0A2Z4PM75</accession>